<dbReference type="SMART" id="SM00131">
    <property type="entry name" value="KU"/>
    <property type="match status" value="1"/>
</dbReference>
<name>A0ABR3H318_LOXSC</name>
<evidence type="ECO:0000256" key="3">
    <source>
        <dbReference type="ARBA" id="ARBA00023157"/>
    </source>
</evidence>
<comment type="caution">
    <text evidence="5">The sequence shown here is derived from an EMBL/GenBank/DDBJ whole genome shotgun (WGS) entry which is preliminary data.</text>
</comment>
<proteinExistence type="predicted"/>
<evidence type="ECO:0000256" key="1">
    <source>
        <dbReference type="ARBA" id="ARBA00022690"/>
    </source>
</evidence>
<sequence length="87" mass="9812">MLSRNNTILDSAFITTFTMGSNIEIKQKYCLDSRCALPIDRGSCNGIFPSIGYNVELGECEEFVYGGCNGNDNRFWSLEDCQRLCHD</sequence>
<dbReference type="InterPro" id="IPR050098">
    <property type="entry name" value="TFPI/VKTCI-like"/>
</dbReference>
<keyword evidence="3" id="KW-1015">Disulfide bond</keyword>
<organism evidence="5 6">
    <name type="scientific">Loxostege sticticalis</name>
    <name type="common">Beet webworm moth</name>
    <dbReference type="NCBI Taxonomy" id="481309"/>
    <lineage>
        <taxon>Eukaryota</taxon>
        <taxon>Metazoa</taxon>
        <taxon>Ecdysozoa</taxon>
        <taxon>Arthropoda</taxon>
        <taxon>Hexapoda</taxon>
        <taxon>Insecta</taxon>
        <taxon>Pterygota</taxon>
        <taxon>Neoptera</taxon>
        <taxon>Endopterygota</taxon>
        <taxon>Lepidoptera</taxon>
        <taxon>Glossata</taxon>
        <taxon>Ditrysia</taxon>
        <taxon>Pyraloidea</taxon>
        <taxon>Crambidae</taxon>
        <taxon>Pyraustinae</taxon>
        <taxon>Loxostege</taxon>
    </lineage>
</organism>
<dbReference type="Pfam" id="PF00014">
    <property type="entry name" value="Kunitz_BPTI"/>
    <property type="match status" value="1"/>
</dbReference>
<keyword evidence="2" id="KW-0722">Serine protease inhibitor</keyword>
<keyword evidence="1" id="KW-0646">Protease inhibitor</keyword>
<feature type="domain" description="BPTI/Kunitz inhibitor" evidence="4">
    <location>
        <begin position="35"/>
        <end position="85"/>
    </location>
</feature>
<accession>A0ABR3H318</accession>
<dbReference type="InterPro" id="IPR020901">
    <property type="entry name" value="Prtase_inh_Kunz-CS"/>
</dbReference>
<dbReference type="PRINTS" id="PR00759">
    <property type="entry name" value="BASICPTASE"/>
</dbReference>
<reference evidence="5 6" key="1">
    <citation type="submission" date="2024-06" db="EMBL/GenBank/DDBJ databases">
        <title>A chromosome-level genome assembly of beet webworm, Loxostege sticticalis.</title>
        <authorList>
            <person name="Zhang Y."/>
        </authorList>
    </citation>
    <scope>NUCLEOTIDE SEQUENCE [LARGE SCALE GENOMIC DNA]</scope>
    <source>
        <strain evidence="5">AQ026</strain>
        <tissue evidence="5">Whole body</tissue>
    </source>
</reference>
<dbReference type="PROSITE" id="PS00280">
    <property type="entry name" value="BPTI_KUNITZ_1"/>
    <property type="match status" value="1"/>
</dbReference>
<gene>
    <name evidence="5" type="ORF">ABMA27_011021</name>
</gene>
<evidence type="ECO:0000313" key="6">
    <source>
        <dbReference type="Proteomes" id="UP001549920"/>
    </source>
</evidence>
<dbReference type="PROSITE" id="PS50279">
    <property type="entry name" value="BPTI_KUNITZ_2"/>
    <property type="match status" value="1"/>
</dbReference>
<dbReference type="Gene3D" id="4.10.410.10">
    <property type="entry name" value="Pancreatic trypsin inhibitor Kunitz domain"/>
    <property type="match status" value="1"/>
</dbReference>
<evidence type="ECO:0000313" key="5">
    <source>
        <dbReference type="EMBL" id="KAL0859204.1"/>
    </source>
</evidence>
<dbReference type="SUPFAM" id="SSF57362">
    <property type="entry name" value="BPTI-like"/>
    <property type="match status" value="1"/>
</dbReference>
<dbReference type="Proteomes" id="UP001549920">
    <property type="component" value="Unassembled WGS sequence"/>
</dbReference>
<dbReference type="EMBL" id="JBEUOH010000028">
    <property type="protein sequence ID" value="KAL0859204.1"/>
    <property type="molecule type" value="Genomic_DNA"/>
</dbReference>
<evidence type="ECO:0000256" key="2">
    <source>
        <dbReference type="ARBA" id="ARBA00022900"/>
    </source>
</evidence>
<evidence type="ECO:0000259" key="4">
    <source>
        <dbReference type="PROSITE" id="PS50279"/>
    </source>
</evidence>
<protein>
    <recommendedName>
        <fullName evidence="4">BPTI/Kunitz inhibitor domain-containing protein</fullName>
    </recommendedName>
</protein>
<keyword evidence="6" id="KW-1185">Reference proteome</keyword>
<dbReference type="PANTHER" id="PTHR10083">
    <property type="entry name" value="KUNITZ-TYPE PROTEASE INHIBITOR-RELATED"/>
    <property type="match status" value="1"/>
</dbReference>
<dbReference type="CDD" id="cd00109">
    <property type="entry name" value="Kunitz-type"/>
    <property type="match status" value="1"/>
</dbReference>
<dbReference type="PANTHER" id="PTHR10083:SF374">
    <property type="entry name" value="BPTI_KUNITZ INHIBITOR DOMAIN-CONTAINING PROTEIN"/>
    <property type="match status" value="1"/>
</dbReference>
<dbReference type="InterPro" id="IPR036880">
    <property type="entry name" value="Kunitz_BPTI_sf"/>
</dbReference>
<dbReference type="InterPro" id="IPR002223">
    <property type="entry name" value="Kunitz_BPTI"/>
</dbReference>